<dbReference type="EMBL" id="SNWM01000003">
    <property type="protein sequence ID" value="TDO21751.1"/>
    <property type="molecule type" value="Genomic_DNA"/>
</dbReference>
<dbReference type="SUPFAM" id="SSF49464">
    <property type="entry name" value="Carboxypeptidase regulatory domain-like"/>
    <property type="match status" value="1"/>
</dbReference>
<comment type="caution">
    <text evidence="1">The sequence shown here is derived from an EMBL/GenBank/DDBJ whole genome shotgun (WGS) entry which is preliminary data.</text>
</comment>
<reference evidence="1 2" key="1">
    <citation type="submission" date="2019-03" db="EMBL/GenBank/DDBJ databases">
        <title>Genomic Encyclopedia of Archaeal and Bacterial Type Strains, Phase II (KMG-II): from individual species to whole genera.</title>
        <authorList>
            <person name="Goeker M."/>
        </authorList>
    </citation>
    <scope>NUCLEOTIDE SEQUENCE [LARGE SCALE GENOMIC DNA]</scope>
    <source>
        <strain evidence="1 2">DSM 19034</strain>
    </source>
</reference>
<gene>
    <name evidence="1" type="ORF">CLV32_2859</name>
</gene>
<dbReference type="AlphaFoldDB" id="A0A4R6IIG4"/>
<proteinExistence type="predicted"/>
<dbReference type="Proteomes" id="UP000295499">
    <property type="component" value="Unassembled WGS sequence"/>
</dbReference>
<name>A0A4R6IIG4_9SPHI</name>
<keyword evidence="1" id="KW-0645">Protease</keyword>
<protein>
    <submittedName>
        <fullName evidence="1">Carboxypeptidase-like protein</fullName>
    </submittedName>
</protein>
<keyword evidence="1" id="KW-0378">Hydrolase</keyword>
<dbReference type="Pfam" id="PF13715">
    <property type="entry name" value="CarbopepD_reg_2"/>
    <property type="match status" value="1"/>
</dbReference>
<evidence type="ECO:0000313" key="1">
    <source>
        <dbReference type="EMBL" id="TDO21751.1"/>
    </source>
</evidence>
<sequence>MLKLCRYRTNAVPATYMTYRFLLILMLALPLGAWAQNTVQGRVFDYDTKAPLAKVQVNNLTNKQSAVSNAAGDFSLDGKQGDILELSMVGYHKDTLFVTELRKFAVYLPSLANNLEEVKIRTAKISPYLGIEDINAGKKPVTRIATDGVENKKNTDRAGGLILNLGFDKLKNKKEKEQKITEDQAYINEIDLNFNEKTVNSLLKIKGEELKDFIFMFKPTILQVKSERPFNYNLYTAQAYQAWLKIPVAQRKPARLN</sequence>
<keyword evidence="2" id="KW-1185">Reference proteome</keyword>
<dbReference type="InterPro" id="IPR008969">
    <property type="entry name" value="CarboxyPept-like_regulatory"/>
</dbReference>
<accession>A0A4R6IIG4</accession>
<dbReference type="GO" id="GO:0004180">
    <property type="term" value="F:carboxypeptidase activity"/>
    <property type="evidence" value="ECO:0007669"/>
    <property type="project" value="UniProtKB-KW"/>
</dbReference>
<organism evidence="1 2">
    <name type="scientific">Pedobacter duraquae</name>
    <dbReference type="NCBI Taxonomy" id="425511"/>
    <lineage>
        <taxon>Bacteria</taxon>
        <taxon>Pseudomonadati</taxon>
        <taxon>Bacteroidota</taxon>
        <taxon>Sphingobacteriia</taxon>
        <taxon>Sphingobacteriales</taxon>
        <taxon>Sphingobacteriaceae</taxon>
        <taxon>Pedobacter</taxon>
    </lineage>
</organism>
<keyword evidence="1" id="KW-0121">Carboxypeptidase</keyword>
<evidence type="ECO:0000313" key="2">
    <source>
        <dbReference type="Proteomes" id="UP000295499"/>
    </source>
</evidence>